<accession>A0ABP4ETW1</accession>
<proteinExistence type="predicted"/>
<comment type="caution">
    <text evidence="2">The sequence shown here is derived from an EMBL/GenBank/DDBJ whole genome shotgun (WGS) entry which is preliminary data.</text>
</comment>
<sequence>MPCAQHAFHHDYCARCRDAKARTAAQVQHKERMRQADRHHRQLMARQSGNGSLGSGSGGGFLPMSLLTVAATVLLLGAVVMAVAAAVVGAVLGFASHTVALGLRATFAAIVCGGIAGIVTYVVNRRRHPGSKPSIQVPDNAHPLKDRAVGAYRSLDPITRTTVHVAAGVAAAAFLLTVLI</sequence>
<dbReference type="EMBL" id="BAAAJE010000002">
    <property type="protein sequence ID" value="GAA1132356.1"/>
    <property type="molecule type" value="Genomic_DNA"/>
</dbReference>
<feature type="transmembrane region" description="Helical" evidence="1">
    <location>
        <begin position="66"/>
        <end position="95"/>
    </location>
</feature>
<name>A0ABP4ETW1_9ACTN</name>
<keyword evidence="1" id="KW-0472">Membrane</keyword>
<protein>
    <submittedName>
        <fullName evidence="2">Uncharacterized protein</fullName>
    </submittedName>
</protein>
<feature type="transmembrane region" description="Helical" evidence="1">
    <location>
        <begin position="161"/>
        <end position="179"/>
    </location>
</feature>
<dbReference type="RefSeq" id="WP_343906315.1">
    <property type="nucleotide sequence ID" value="NZ_BAAAJE010000002.1"/>
</dbReference>
<feature type="transmembrane region" description="Helical" evidence="1">
    <location>
        <begin position="101"/>
        <end position="123"/>
    </location>
</feature>
<evidence type="ECO:0000256" key="1">
    <source>
        <dbReference type="SAM" id="Phobius"/>
    </source>
</evidence>
<organism evidence="2 3">
    <name type="scientific">Nocardioides aquiterrae</name>
    <dbReference type="NCBI Taxonomy" id="203799"/>
    <lineage>
        <taxon>Bacteria</taxon>
        <taxon>Bacillati</taxon>
        <taxon>Actinomycetota</taxon>
        <taxon>Actinomycetes</taxon>
        <taxon>Propionibacteriales</taxon>
        <taxon>Nocardioidaceae</taxon>
        <taxon>Nocardioides</taxon>
    </lineage>
</organism>
<reference evidence="3" key="1">
    <citation type="journal article" date="2019" name="Int. J. Syst. Evol. Microbiol.">
        <title>The Global Catalogue of Microorganisms (GCM) 10K type strain sequencing project: providing services to taxonomists for standard genome sequencing and annotation.</title>
        <authorList>
            <consortium name="The Broad Institute Genomics Platform"/>
            <consortium name="The Broad Institute Genome Sequencing Center for Infectious Disease"/>
            <person name="Wu L."/>
            <person name="Ma J."/>
        </authorList>
    </citation>
    <scope>NUCLEOTIDE SEQUENCE [LARGE SCALE GENOMIC DNA]</scope>
    <source>
        <strain evidence="3">JCM 11813</strain>
    </source>
</reference>
<keyword evidence="1" id="KW-1133">Transmembrane helix</keyword>
<keyword evidence="3" id="KW-1185">Reference proteome</keyword>
<evidence type="ECO:0000313" key="2">
    <source>
        <dbReference type="EMBL" id="GAA1132356.1"/>
    </source>
</evidence>
<gene>
    <name evidence="2" type="ORF">GCM10009606_10600</name>
</gene>
<evidence type="ECO:0000313" key="3">
    <source>
        <dbReference type="Proteomes" id="UP001499979"/>
    </source>
</evidence>
<dbReference type="Proteomes" id="UP001499979">
    <property type="component" value="Unassembled WGS sequence"/>
</dbReference>
<keyword evidence="1" id="KW-0812">Transmembrane</keyword>